<accession>A0ABP0JUW7</accession>
<keyword evidence="4 8" id="KW-1133">Transmembrane helix</keyword>
<dbReference type="EMBL" id="CAXAMM010008713">
    <property type="protein sequence ID" value="CAK9018241.1"/>
    <property type="molecule type" value="Genomic_DNA"/>
</dbReference>
<feature type="transmembrane region" description="Helical" evidence="8">
    <location>
        <begin position="189"/>
        <end position="211"/>
    </location>
</feature>
<feature type="compositionally biased region" description="Low complexity" evidence="7">
    <location>
        <begin position="475"/>
        <end position="486"/>
    </location>
</feature>
<gene>
    <name evidence="10" type="ORF">SCF082_LOCUS13999</name>
</gene>
<feature type="transmembrane region" description="Helical" evidence="8">
    <location>
        <begin position="120"/>
        <end position="144"/>
    </location>
</feature>
<feature type="region of interest" description="Disordered" evidence="7">
    <location>
        <begin position="14"/>
        <end position="34"/>
    </location>
</feature>
<dbReference type="Pfam" id="PF00520">
    <property type="entry name" value="Ion_trans"/>
    <property type="match status" value="1"/>
</dbReference>
<proteinExistence type="predicted"/>
<evidence type="ECO:0000256" key="2">
    <source>
        <dbReference type="ARBA" id="ARBA00022692"/>
    </source>
</evidence>
<evidence type="ECO:0000256" key="1">
    <source>
        <dbReference type="ARBA" id="ARBA00004141"/>
    </source>
</evidence>
<dbReference type="CDD" id="cd00051">
    <property type="entry name" value="EFh"/>
    <property type="match status" value="1"/>
</dbReference>
<keyword evidence="11" id="KW-1185">Reference proteome</keyword>
<feature type="domain" description="EF-hand" evidence="9">
    <location>
        <begin position="371"/>
        <end position="406"/>
    </location>
</feature>
<feature type="region of interest" description="Disordered" evidence="7">
    <location>
        <begin position="601"/>
        <end position="638"/>
    </location>
</feature>
<protein>
    <submittedName>
        <fullName evidence="10">Voltage-dependent calcium channel type A subunit alpha-1 (Cacophony protein)</fullName>
    </submittedName>
</protein>
<keyword evidence="2 8" id="KW-0812">Transmembrane</keyword>
<dbReference type="SUPFAM" id="SSF81324">
    <property type="entry name" value="Voltage-gated potassium channels"/>
    <property type="match status" value="1"/>
</dbReference>
<feature type="domain" description="EF-hand" evidence="9">
    <location>
        <begin position="327"/>
        <end position="362"/>
    </location>
</feature>
<evidence type="ECO:0000256" key="5">
    <source>
        <dbReference type="ARBA" id="ARBA00023136"/>
    </source>
</evidence>
<evidence type="ECO:0000313" key="11">
    <source>
        <dbReference type="Proteomes" id="UP001642464"/>
    </source>
</evidence>
<dbReference type="PROSITE" id="PS00018">
    <property type="entry name" value="EF_HAND_1"/>
    <property type="match status" value="2"/>
</dbReference>
<comment type="subcellular location">
    <subcellularLocation>
        <location evidence="1">Membrane</location>
        <topology evidence="1">Multi-pass membrane protein</topology>
    </subcellularLocation>
</comment>
<evidence type="ECO:0000313" key="10">
    <source>
        <dbReference type="EMBL" id="CAK9018241.1"/>
    </source>
</evidence>
<evidence type="ECO:0000256" key="4">
    <source>
        <dbReference type="ARBA" id="ARBA00022989"/>
    </source>
</evidence>
<feature type="compositionally biased region" description="Basic and acidic residues" evidence="7">
    <location>
        <begin position="507"/>
        <end position="524"/>
    </location>
</feature>
<dbReference type="Pfam" id="PF13833">
    <property type="entry name" value="EF-hand_8"/>
    <property type="match status" value="1"/>
</dbReference>
<dbReference type="InterPro" id="IPR005821">
    <property type="entry name" value="Ion_trans_dom"/>
</dbReference>
<feature type="coiled-coil region" evidence="6">
    <location>
        <begin position="302"/>
        <end position="329"/>
    </location>
</feature>
<feature type="transmembrane region" description="Helical" evidence="8">
    <location>
        <begin position="244"/>
        <end position="269"/>
    </location>
</feature>
<evidence type="ECO:0000256" key="7">
    <source>
        <dbReference type="SAM" id="MobiDB-lite"/>
    </source>
</evidence>
<dbReference type="SMART" id="SM00054">
    <property type="entry name" value="EFh"/>
    <property type="match status" value="2"/>
</dbReference>
<feature type="transmembrane region" description="Helical" evidence="8">
    <location>
        <begin position="275"/>
        <end position="299"/>
    </location>
</feature>
<name>A0ABP0JUW7_9DINO</name>
<evidence type="ECO:0000259" key="9">
    <source>
        <dbReference type="PROSITE" id="PS50222"/>
    </source>
</evidence>
<evidence type="ECO:0000256" key="6">
    <source>
        <dbReference type="SAM" id="Coils"/>
    </source>
</evidence>
<evidence type="ECO:0000256" key="3">
    <source>
        <dbReference type="ARBA" id="ARBA00022837"/>
    </source>
</evidence>
<dbReference type="PANTHER" id="PTHR46726">
    <property type="entry name" value="TWO PORE CHANNEL 3"/>
    <property type="match status" value="1"/>
</dbReference>
<dbReference type="InterPro" id="IPR027359">
    <property type="entry name" value="Volt_channel_dom_sf"/>
</dbReference>
<dbReference type="SUPFAM" id="SSF47473">
    <property type="entry name" value="EF-hand"/>
    <property type="match status" value="1"/>
</dbReference>
<dbReference type="Gene3D" id="1.20.120.350">
    <property type="entry name" value="Voltage-gated potassium channels. Chain C"/>
    <property type="match status" value="1"/>
</dbReference>
<dbReference type="PANTHER" id="PTHR46726:SF1">
    <property type="entry name" value="TWO-PORE CALCIUM CHANNEL 3"/>
    <property type="match status" value="1"/>
</dbReference>
<dbReference type="InterPro" id="IPR011992">
    <property type="entry name" value="EF-hand-dom_pair"/>
</dbReference>
<feature type="compositionally biased region" description="Low complexity" evidence="7">
    <location>
        <begin position="601"/>
        <end position="610"/>
    </location>
</feature>
<keyword evidence="6" id="KW-0175">Coiled coil</keyword>
<keyword evidence="3" id="KW-0106">Calcium</keyword>
<evidence type="ECO:0000256" key="8">
    <source>
        <dbReference type="SAM" id="Phobius"/>
    </source>
</evidence>
<sequence length="638" mass="71020">MAFLGGKRRKFGASALGRDDESDDGEGTAHPHGYSKWSGPRKRIYGILASEKTDWFLATMILSSLVLLCIDADLSAKQDSGLTEDEQVRKQIVSVISTCYTGVYAMEMVARVYVFRRDVFRTAMIFDFLIVMADVAMVVVDFTLGDSFASVSFLRMFRLARLFRFVRVVGMFPELQFLVKGFISSFSAVFWGSILMWIVILMWAIIAVYWIHPIHLAAIGKDNNDELTIDFGECGRRCRAWRSVWDSVITLCQTVVFGDSWGLSAIGIIEEEPWTIIFFAGMYGTISLGVLNLIVAAIVDSGAQAREEALEAKRRKQRIEEQKQKERQKNRLLEICKVLDDDESGSLSFEELLQGFDKNAEFRTAMKDYNINRAELDVLFRVFDEDGEGVLDYQEFFNLIDSAREQASQQVLTFVRFAVMDLRKEIKAGQEQLKSELDLIKDLVLSAEHSLGERICRFSGEPPPTRKVPNMKAPSISASNNSSFSSGTGVASPPTGGAKAVARPVTKPKEPRSRESPGSRHGTDHSLQLPQSPPERIAPLQQLLKINRELLKGMKKLLDANQVDIAEVAHTAGASLSPNLSEAELDGSQLRLDSERILTSTSKLPSSLSSGQGGSVAVPRVPVRSYFPSDPDERRTSI</sequence>
<comment type="caution">
    <text evidence="10">The sequence shown here is derived from an EMBL/GenBank/DDBJ whole genome shotgun (WGS) entry which is preliminary data.</text>
</comment>
<dbReference type="Gene3D" id="1.10.238.10">
    <property type="entry name" value="EF-hand"/>
    <property type="match status" value="1"/>
</dbReference>
<dbReference type="PROSITE" id="PS50222">
    <property type="entry name" value="EF_HAND_2"/>
    <property type="match status" value="2"/>
</dbReference>
<reference evidence="10 11" key="1">
    <citation type="submission" date="2024-02" db="EMBL/GenBank/DDBJ databases">
        <authorList>
            <person name="Chen Y."/>
            <person name="Shah S."/>
            <person name="Dougan E. K."/>
            <person name="Thang M."/>
            <person name="Chan C."/>
        </authorList>
    </citation>
    <scope>NUCLEOTIDE SEQUENCE [LARGE SCALE GENOMIC DNA]</scope>
</reference>
<dbReference type="InterPro" id="IPR002048">
    <property type="entry name" value="EF_hand_dom"/>
</dbReference>
<feature type="region of interest" description="Disordered" evidence="7">
    <location>
        <begin position="456"/>
        <end position="535"/>
    </location>
</feature>
<dbReference type="InterPro" id="IPR018247">
    <property type="entry name" value="EF_Hand_1_Ca_BS"/>
</dbReference>
<dbReference type="Proteomes" id="UP001642464">
    <property type="component" value="Unassembled WGS sequence"/>
</dbReference>
<organism evidence="10 11">
    <name type="scientific">Durusdinium trenchii</name>
    <dbReference type="NCBI Taxonomy" id="1381693"/>
    <lineage>
        <taxon>Eukaryota</taxon>
        <taxon>Sar</taxon>
        <taxon>Alveolata</taxon>
        <taxon>Dinophyceae</taxon>
        <taxon>Suessiales</taxon>
        <taxon>Symbiodiniaceae</taxon>
        <taxon>Durusdinium</taxon>
    </lineage>
</organism>
<dbReference type="Gene3D" id="1.10.287.70">
    <property type="match status" value="1"/>
</dbReference>
<keyword evidence="5 8" id="KW-0472">Membrane</keyword>